<feature type="transmembrane region" description="Helical" evidence="1">
    <location>
        <begin position="107"/>
        <end position="132"/>
    </location>
</feature>
<dbReference type="PANTHER" id="PTHR40465:SF1">
    <property type="entry name" value="DUF6534 DOMAIN-CONTAINING PROTEIN"/>
    <property type="match status" value="1"/>
</dbReference>
<dbReference type="Pfam" id="PF20152">
    <property type="entry name" value="DUF6534"/>
    <property type="match status" value="1"/>
</dbReference>
<keyword evidence="1" id="KW-0472">Membrane</keyword>
<evidence type="ECO:0000256" key="1">
    <source>
        <dbReference type="SAM" id="Phobius"/>
    </source>
</evidence>
<evidence type="ECO:0000313" key="3">
    <source>
        <dbReference type="EMBL" id="KAF5311512.1"/>
    </source>
</evidence>
<reference evidence="3 4" key="1">
    <citation type="journal article" date="2020" name="ISME J.">
        <title>Uncovering the hidden diversity of litter-decomposition mechanisms in mushroom-forming fungi.</title>
        <authorList>
            <person name="Floudas D."/>
            <person name="Bentzer J."/>
            <person name="Ahren D."/>
            <person name="Johansson T."/>
            <person name="Persson P."/>
            <person name="Tunlid A."/>
        </authorList>
    </citation>
    <scope>NUCLEOTIDE SEQUENCE [LARGE SCALE GENOMIC DNA]</scope>
    <source>
        <strain evidence="3 4">CBS 175.51</strain>
    </source>
</reference>
<feature type="transmembrane region" description="Helical" evidence="1">
    <location>
        <begin position="12"/>
        <end position="30"/>
    </location>
</feature>
<proteinExistence type="predicted"/>
<dbReference type="PANTHER" id="PTHR40465">
    <property type="entry name" value="CHROMOSOME 1, WHOLE GENOME SHOTGUN SEQUENCE"/>
    <property type="match status" value="1"/>
</dbReference>
<dbReference type="InterPro" id="IPR045339">
    <property type="entry name" value="DUF6534"/>
</dbReference>
<evidence type="ECO:0000313" key="4">
    <source>
        <dbReference type="Proteomes" id="UP000541558"/>
    </source>
</evidence>
<feature type="transmembrane region" description="Helical" evidence="1">
    <location>
        <begin position="180"/>
        <end position="198"/>
    </location>
</feature>
<evidence type="ECO:0000259" key="2">
    <source>
        <dbReference type="Pfam" id="PF20152"/>
    </source>
</evidence>
<organism evidence="3 4">
    <name type="scientific">Ephemerocybe angulata</name>
    <dbReference type="NCBI Taxonomy" id="980116"/>
    <lineage>
        <taxon>Eukaryota</taxon>
        <taxon>Fungi</taxon>
        <taxon>Dikarya</taxon>
        <taxon>Basidiomycota</taxon>
        <taxon>Agaricomycotina</taxon>
        <taxon>Agaricomycetes</taxon>
        <taxon>Agaricomycetidae</taxon>
        <taxon>Agaricales</taxon>
        <taxon>Agaricineae</taxon>
        <taxon>Psathyrellaceae</taxon>
        <taxon>Ephemerocybe</taxon>
    </lineage>
</organism>
<keyword evidence="1" id="KW-1133">Transmembrane helix</keyword>
<keyword evidence="4" id="KW-1185">Reference proteome</keyword>
<feature type="transmembrane region" description="Helical" evidence="1">
    <location>
        <begin position="67"/>
        <end position="87"/>
    </location>
</feature>
<gene>
    <name evidence="3" type="ORF">D9611_011576</name>
</gene>
<keyword evidence="1" id="KW-0812">Transmembrane</keyword>
<feature type="transmembrane region" description="Helical" evidence="1">
    <location>
        <begin position="144"/>
        <end position="168"/>
    </location>
</feature>
<protein>
    <recommendedName>
        <fullName evidence="2">DUF6534 domain-containing protein</fullName>
    </recommendedName>
</protein>
<accession>A0A8H5AWL8</accession>
<dbReference type="EMBL" id="JAACJK010000226">
    <property type="protein sequence ID" value="KAF5311512.1"/>
    <property type="molecule type" value="Genomic_DNA"/>
</dbReference>
<feature type="domain" description="DUF6534" evidence="2">
    <location>
        <begin position="115"/>
        <end position="202"/>
    </location>
</feature>
<dbReference type="Proteomes" id="UP000541558">
    <property type="component" value="Unassembled WGS sequence"/>
</dbReference>
<comment type="caution">
    <text evidence="3">The sequence shown here is derived from an EMBL/GenBank/DDBJ whole genome shotgun (WGS) entry which is preliminary data.</text>
</comment>
<name>A0A8H5AWL8_9AGAR</name>
<dbReference type="OrthoDB" id="3262409at2759"/>
<sequence>MLHLSFITQYAWYVLVMGFIHPTNIINTPATVSATPALNGLVFLLVQLSFAWRIFAVSGKDKTIAPLSLLIIGLSLTQWGISIALAIGFNALRDNTRNYRLILKSRMIAHLITNMVTDTVITLSMVLTLYRFKRRTPVAPTRDLLTTLIMNTVENGLIITLFAGGNLLVSLLPTGGPFGIAFQYITGGIYSVVLMATLNGREAHRKPRVSEVSLSLAEFATSPPTAGRIPGRVRADQDIDDGDMAKSTLTLGANSSEL</sequence>
<feature type="transmembrane region" description="Helical" evidence="1">
    <location>
        <begin position="36"/>
        <end position="55"/>
    </location>
</feature>
<dbReference type="AlphaFoldDB" id="A0A8H5AWL8"/>